<feature type="compositionally biased region" description="Basic and acidic residues" evidence="1">
    <location>
        <begin position="158"/>
        <end position="170"/>
    </location>
</feature>
<evidence type="ECO:0000313" key="2">
    <source>
        <dbReference type="EMBL" id="KAL2081814.1"/>
    </source>
</evidence>
<proteinExistence type="predicted"/>
<protein>
    <submittedName>
        <fullName evidence="2">Uncharacterized protein</fullName>
    </submittedName>
</protein>
<dbReference type="Proteomes" id="UP001591681">
    <property type="component" value="Unassembled WGS sequence"/>
</dbReference>
<reference evidence="2 3" key="1">
    <citation type="submission" date="2024-09" db="EMBL/GenBank/DDBJ databases">
        <title>A chromosome-level genome assembly of Gray's grenadier anchovy, Coilia grayii.</title>
        <authorList>
            <person name="Fu Z."/>
        </authorList>
    </citation>
    <scope>NUCLEOTIDE SEQUENCE [LARGE SCALE GENOMIC DNA]</scope>
    <source>
        <strain evidence="2">G4</strain>
        <tissue evidence="2">Muscle</tissue>
    </source>
</reference>
<evidence type="ECO:0000256" key="1">
    <source>
        <dbReference type="SAM" id="MobiDB-lite"/>
    </source>
</evidence>
<accession>A0ABD1J3P9</accession>
<dbReference type="InterPro" id="IPR028192">
    <property type="entry name" value="BMF"/>
</dbReference>
<comment type="caution">
    <text evidence="2">The sequence shown here is derived from an EMBL/GenBank/DDBJ whole genome shotgun (WGS) entry which is preliminary data.</text>
</comment>
<name>A0ABD1J3P9_9TELE</name>
<dbReference type="PANTHER" id="PTHR32014:SF2">
    <property type="entry name" value="BCL-2-MODIFYING FACTOR"/>
    <property type="match status" value="1"/>
</dbReference>
<organism evidence="2 3">
    <name type="scientific">Coilia grayii</name>
    <name type="common">Gray's grenadier anchovy</name>
    <dbReference type="NCBI Taxonomy" id="363190"/>
    <lineage>
        <taxon>Eukaryota</taxon>
        <taxon>Metazoa</taxon>
        <taxon>Chordata</taxon>
        <taxon>Craniata</taxon>
        <taxon>Vertebrata</taxon>
        <taxon>Euteleostomi</taxon>
        <taxon>Actinopterygii</taxon>
        <taxon>Neopterygii</taxon>
        <taxon>Teleostei</taxon>
        <taxon>Clupei</taxon>
        <taxon>Clupeiformes</taxon>
        <taxon>Clupeoidei</taxon>
        <taxon>Engraulidae</taxon>
        <taxon>Coilinae</taxon>
        <taxon>Coilia</taxon>
    </lineage>
</organism>
<sequence length="244" mass="27356">MSVMLATLEGVQREVPRAGYIFSDQDKNRKKVKIPPITEDNLSTGGGLPLRLLMDDEEEDMFRPISRCWGAPFVDVTFEDRVTQTNSSAVVPRRGGSSGMLSCRLAHEPRPFLRGNTGFRWHFPALFDPSRGLGGLRALEDEVQEAVPPQEGREDLDEARGEEARGEEGPRLGQAQAEDAPLSVEVQIGRKLRDIGDHFNQEQLQLFARHQRDQLPLWWRVGAAVFGYVLQRVDVAPGHHGNPR</sequence>
<dbReference type="Pfam" id="PF15185">
    <property type="entry name" value="BMF"/>
    <property type="match status" value="1"/>
</dbReference>
<dbReference type="AlphaFoldDB" id="A0ABD1J3P9"/>
<feature type="region of interest" description="Disordered" evidence="1">
    <location>
        <begin position="144"/>
        <end position="180"/>
    </location>
</feature>
<keyword evidence="3" id="KW-1185">Reference proteome</keyword>
<gene>
    <name evidence="2" type="ORF">ACEWY4_021632</name>
</gene>
<dbReference type="PANTHER" id="PTHR32014">
    <property type="entry name" value="BCL-2-MODIFYING FACTOR"/>
    <property type="match status" value="1"/>
</dbReference>
<dbReference type="EMBL" id="JBHFQA010000019">
    <property type="protein sequence ID" value="KAL2081814.1"/>
    <property type="molecule type" value="Genomic_DNA"/>
</dbReference>
<evidence type="ECO:0000313" key="3">
    <source>
        <dbReference type="Proteomes" id="UP001591681"/>
    </source>
</evidence>